<protein>
    <submittedName>
        <fullName evidence="2">12879_t:CDS:1</fullName>
    </submittedName>
</protein>
<accession>A0A9W4T0Y0</accession>
<keyword evidence="3" id="KW-1185">Reference proteome</keyword>
<dbReference type="EMBL" id="CAMKVN010005041">
    <property type="protein sequence ID" value="CAI2188182.1"/>
    <property type="molecule type" value="Genomic_DNA"/>
</dbReference>
<organism evidence="2 3">
    <name type="scientific">Funneliformis geosporum</name>
    <dbReference type="NCBI Taxonomy" id="1117311"/>
    <lineage>
        <taxon>Eukaryota</taxon>
        <taxon>Fungi</taxon>
        <taxon>Fungi incertae sedis</taxon>
        <taxon>Mucoromycota</taxon>
        <taxon>Glomeromycotina</taxon>
        <taxon>Glomeromycetes</taxon>
        <taxon>Glomerales</taxon>
        <taxon>Glomeraceae</taxon>
        <taxon>Funneliformis</taxon>
    </lineage>
</organism>
<reference evidence="2" key="1">
    <citation type="submission" date="2022-08" db="EMBL/GenBank/DDBJ databases">
        <authorList>
            <person name="Kallberg Y."/>
            <person name="Tangrot J."/>
            <person name="Rosling A."/>
        </authorList>
    </citation>
    <scope>NUCLEOTIDE SEQUENCE</scope>
    <source>
        <strain evidence="2">Wild A</strain>
    </source>
</reference>
<dbReference type="AlphaFoldDB" id="A0A9W4T0Y0"/>
<evidence type="ECO:0000313" key="3">
    <source>
        <dbReference type="Proteomes" id="UP001153678"/>
    </source>
</evidence>
<comment type="caution">
    <text evidence="2">The sequence shown here is derived from an EMBL/GenBank/DDBJ whole genome shotgun (WGS) entry which is preliminary data.</text>
</comment>
<proteinExistence type="predicted"/>
<sequence>MTTKKIPISKKTVSVTVDPVNFSDDDVKFLDFEDSRSFEKLVVERNRSSPSPRAPRLILNRSPRQRNGATRHRRNGNNRRNNGASQQINPPHQPLELYVKDYFC</sequence>
<feature type="region of interest" description="Disordered" evidence="1">
    <location>
        <begin position="43"/>
        <end position="93"/>
    </location>
</feature>
<evidence type="ECO:0000313" key="2">
    <source>
        <dbReference type="EMBL" id="CAI2188182.1"/>
    </source>
</evidence>
<gene>
    <name evidence="2" type="ORF">FWILDA_LOCUS13451</name>
</gene>
<name>A0A9W4T0Y0_9GLOM</name>
<evidence type="ECO:0000256" key="1">
    <source>
        <dbReference type="SAM" id="MobiDB-lite"/>
    </source>
</evidence>
<dbReference type="Proteomes" id="UP001153678">
    <property type="component" value="Unassembled WGS sequence"/>
</dbReference>